<accession>A0A9D9HFJ8</accession>
<feature type="domain" description="Adenine deaminase C-terminal" evidence="8">
    <location>
        <begin position="411"/>
        <end position="561"/>
    </location>
</feature>
<evidence type="ECO:0000313" key="9">
    <source>
        <dbReference type="EMBL" id="MBO8449596.1"/>
    </source>
</evidence>
<dbReference type="Gene3D" id="3.20.20.140">
    <property type="entry name" value="Metal-dependent hydrolases"/>
    <property type="match status" value="1"/>
</dbReference>
<protein>
    <recommendedName>
        <fullName evidence="2 6">Adenine deaminase</fullName>
        <shortName evidence="6">Adenase</shortName>
        <shortName evidence="6">Adenine aminase</shortName>
        <ecNumber evidence="2 6">3.5.4.2</ecNumber>
    </recommendedName>
</protein>
<evidence type="ECO:0000256" key="4">
    <source>
        <dbReference type="ARBA" id="ARBA00023211"/>
    </source>
</evidence>
<dbReference type="InterPro" id="IPR006680">
    <property type="entry name" value="Amidohydro-rel"/>
</dbReference>
<dbReference type="EMBL" id="JADIMS010000011">
    <property type="protein sequence ID" value="MBO8449596.1"/>
    <property type="molecule type" value="Genomic_DNA"/>
</dbReference>
<dbReference type="PANTHER" id="PTHR11113">
    <property type="entry name" value="N-ACETYLGLUCOSAMINE-6-PHOSPHATE DEACETYLASE"/>
    <property type="match status" value="1"/>
</dbReference>
<organism evidence="9 10">
    <name type="scientific">Candidatus Avitreponema avistercoris</name>
    <dbReference type="NCBI Taxonomy" id="2840705"/>
    <lineage>
        <taxon>Bacteria</taxon>
        <taxon>Pseudomonadati</taxon>
        <taxon>Spirochaetota</taxon>
        <taxon>Spirochaetia</taxon>
        <taxon>Spirochaetales</taxon>
        <taxon>Candidatus Avitreponema</taxon>
    </lineage>
</organism>
<proteinExistence type="inferred from homology"/>
<dbReference type="Pfam" id="PF01979">
    <property type="entry name" value="Amidohydro_1"/>
    <property type="match status" value="1"/>
</dbReference>
<dbReference type="GO" id="GO:0000034">
    <property type="term" value="F:adenine deaminase activity"/>
    <property type="evidence" value="ECO:0007669"/>
    <property type="project" value="UniProtKB-UniRule"/>
</dbReference>
<comment type="caution">
    <text evidence="9">The sequence shown here is derived from an EMBL/GenBank/DDBJ whole genome shotgun (WGS) entry which is preliminary data.</text>
</comment>
<comment type="catalytic activity">
    <reaction evidence="5 6">
        <text>adenine + H2O + H(+) = hypoxanthine + NH4(+)</text>
        <dbReference type="Rhea" id="RHEA:23688"/>
        <dbReference type="ChEBI" id="CHEBI:15377"/>
        <dbReference type="ChEBI" id="CHEBI:15378"/>
        <dbReference type="ChEBI" id="CHEBI:16708"/>
        <dbReference type="ChEBI" id="CHEBI:17368"/>
        <dbReference type="ChEBI" id="CHEBI:28938"/>
        <dbReference type="EC" id="3.5.4.2"/>
    </reaction>
</comment>
<dbReference type="NCBIfam" id="TIGR01178">
    <property type="entry name" value="ade"/>
    <property type="match status" value="1"/>
</dbReference>
<evidence type="ECO:0000256" key="5">
    <source>
        <dbReference type="ARBA" id="ARBA00047720"/>
    </source>
</evidence>
<dbReference type="InterPro" id="IPR011059">
    <property type="entry name" value="Metal-dep_hydrolase_composite"/>
</dbReference>
<keyword evidence="3 6" id="KW-0378">Hydrolase</keyword>
<keyword evidence="4 6" id="KW-0464">Manganese</keyword>
<dbReference type="Proteomes" id="UP000823616">
    <property type="component" value="Unassembled WGS sequence"/>
</dbReference>
<comment type="cofactor">
    <cofactor evidence="6">
        <name>Mn(2+)</name>
        <dbReference type="ChEBI" id="CHEBI:29035"/>
    </cofactor>
</comment>
<reference evidence="9" key="1">
    <citation type="submission" date="2020-10" db="EMBL/GenBank/DDBJ databases">
        <authorList>
            <person name="Gilroy R."/>
        </authorList>
    </citation>
    <scope>NUCLEOTIDE SEQUENCE</scope>
    <source>
        <strain evidence="9">B3-4054</strain>
    </source>
</reference>
<dbReference type="HAMAP" id="MF_01518">
    <property type="entry name" value="Adenine_deamin"/>
    <property type="match status" value="1"/>
</dbReference>
<feature type="domain" description="Amidohydrolase-related" evidence="7">
    <location>
        <begin position="67"/>
        <end position="347"/>
    </location>
</feature>
<comment type="similarity">
    <text evidence="1 6">Belongs to the metallo-dependent hydrolases superfamily. Adenine deaminase family.</text>
</comment>
<dbReference type="GO" id="GO:0006146">
    <property type="term" value="P:adenine catabolic process"/>
    <property type="evidence" value="ECO:0007669"/>
    <property type="project" value="InterPro"/>
</dbReference>
<dbReference type="SUPFAM" id="SSF51338">
    <property type="entry name" value="Composite domain of metallo-dependent hydrolases"/>
    <property type="match status" value="1"/>
</dbReference>
<dbReference type="EC" id="3.5.4.2" evidence="2 6"/>
<dbReference type="CDD" id="cd01295">
    <property type="entry name" value="AdeC"/>
    <property type="match status" value="1"/>
</dbReference>
<evidence type="ECO:0000259" key="8">
    <source>
        <dbReference type="Pfam" id="PF13382"/>
    </source>
</evidence>
<sequence length="571" mass="60877">MDVRKAGQEEDAARSGEPCDLVIRDCLAVDPVTRSIRKTSVGIRGARIAGLGEYRGRTEIDGRGLYASAGLIDAHVHIESSLCTPARYAELVLPCGTTQVIADPHEIANVAGTAGIRFMQESARRCPLKIRFMVPSCVPAAPFEDSGASLGAEETEALLASGEFLGLGEVMDVPGVLSGEAAVHRKISAAVSRGLPVDGHAPGLSGKKLDAYIACGIRTDHECSSPQEAEERVQKGMYVLLRQGSAAQDLRALLPAVRSAGSGRMCFCSDDKHPEDILRKGHINENLRIAVENGISVFDALAMATVNAAGCYGLKDTGLLAPGYFADIVLFRDLQNFEAVCVLTDGVVRAKDGRCLFVPEEDAPVPPVLRDSVRIRPVTEADFVFPVPSGRKPLPAFGVQDGSLFTPRECFSPDSAGFCKIAEIERHKKSGRIGKAFVRGMGIRSGALASTVCHDSHNLAVCGTDARDMLLAVRELERCGGGLTVVRDGAVLETLPLETGGLMRSCPPRETAAGMERVLAAAKTCMDGQGVRNPFMTLSFLCLPVIPAYKLTVRGLYDVERGLFVEDGNPF</sequence>
<dbReference type="InterPro" id="IPR026912">
    <property type="entry name" value="Adenine_deam_C"/>
</dbReference>
<gene>
    <name evidence="6 9" type="primary">ade</name>
    <name evidence="9" type="ORF">IAA96_00620</name>
</gene>
<evidence type="ECO:0000256" key="3">
    <source>
        <dbReference type="ARBA" id="ARBA00022801"/>
    </source>
</evidence>
<dbReference type="InterPro" id="IPR006679">
    <property type="entry name" value="Adenine_deam"/>
</dbReference>
<dbReference type="Gene3D" id="2.30.40.10">
    <property type="entry name" value="Urease, subunit C, domain 1"/>
    <property type="match status" value="1"/>
</dbReference>
<evidence type="ECO:0000313" key="10">
    <source>
        <dbReference type="Proteomes" id="UP000823616"/>
    </source>
</evidence>
<dbReference type="InterPro" id="IPR032466">
    <property type="entry name" value="Metal_Hydrolase"/>
</dbReference>
<evidence type="ECO:0000259" key="7">
    <source>
        <dbReference type="Pfam" id="PF01979"/>
    </source>
</evidence>
<dbReference type="AlphaFoldDB" id="A0A9D9HFJ8"/>
<dbReference type="Pfam" id="PF13382">
    <property type="entry name" value="Adenine_deam_C"/>
    <property type="match status" value="1"/>
</dbReference>
<dbReference type="SUPFAM" id="SSF51556">
    <property type="entry name" value="Metallo-dependent hydrolases"/>
    <property type="match status" value="1"/>
</dbReference>
<evidence type="ECO:0000256" key="2">
    <source>
        <dbReference type="ARBA" id="ARBA00012782"/>
    </source>
</evidence>
<reference evidence="9" key="2">
    <citation type="journal article" date="2021" name="PeerJ">
        <title>Extensive microbial diversity within the chicken gut microbiome revealed by metagenomics and culture.</title>
        <authorList>
            <person name="Gilroy R."/>
            <person name="Ravi A."/>
            <person name="Getino M."/>
            <person name="Pursley I."/>
            <person name="Horton D.L."/>
            <person name="Alikhan N.F."/>
            <person name="Baker D."/>
            <person name="Gharbi K."/>
            <person name="Hall N."/>
            <person name="Watson M."/>
            <person name="Adriaenssens E.M."/>
            <person name="Foster-Nyarko E."/>
            <person name="Jarju S."/>
            <person name="Secka A."/>
            <person name="Antonio M."/>
            <person name="Oren A."/>
            <person name="Chaudhuri R.R."/>
            <person name="La Ragione R."/>
            <person name="Hildebrand F."/>
            <person name="Pallen M.J."/>
        </authorList>
    </citation>
    <scope>NUCLEOTIDE SEQUENCE</scope>
    <source>
        <strain evidence="9">B3-4054</strain>
    </source>
</reference>
<dbReference type="PANTHER" id="PTHR11113:SF2">
    <property type="entry name" value="ADENINE DEAMINASE"/>
    <property type="match status" value="1"/>
</dbReference>
<name>A0A9D9HFJ8_9SPIR</name>
<evidence type="ECO:0000256" key="6">
    <source>
        <dbReference type="HAMAP-Rule" id="MF_01518"/>
    </source>
</evidence>
<evidence type="ECO:0000256" key="1">
    <source>
        <dbReference type="ARBA" id="ARBA00006773"/>
    </source>
</evidence>